<evidence type="ECO:0000259" key="4">
    <source>
        <dbReference type="PROSITE" id="PS50893"/>
    </source>
</evidence>
<sequence>MIEIKDLHKSFGDNHVLRGVNLTIPEKKITVILGRSGVGKSVLLKHIIGLLKPDSGNIFIDGIDITRASSRELWNVRKRMAMVFQGSALLDSLPVWENVTLALRVHDHLPEEDLRRIACDKLTLVEMAGSEEFMPSELSGGMKKRVAIARALAIEPKYLLFDEPTTGLDPLTAQKINELIKDLQKTLGLTAIIVTHDLQCTFTVADKIAMLAEGKIIFEGDIEGFKTSNIPLIKQYLATFNITRG</sequence>
<dbReference type="InterPro" id="IPR003593">
    <property type="entry name" value="AAA+_ATPase"/>
</dbReference>
<dbReference type="InterPro" id="IPR003439">
    <property type="entry name" value="ABC_transporter-like_ATP-bd"/>
</dbReference>
<evidence type="ECO:0000256" key="1">
    <source>
        <dbReference type="ARBA" id="ARBA00022448"/>
    </source>
</evidence>
<name>A0A257LUT6_UNCW3</name>
<dbReference type="PROSITE" id="PS00211">
    <property type="entry name" value="ABC_TRANSPORTER_1"/>
    <property type="match status" value="1"/>
</dbReference>
<keyword evidence="1" id="KW-0813">Transport</keyword>
<organism evidence="5 6">
    <name type="scientific">candidate division WOR-3 bacterium 4484_18</name>
    <dbReference type="NCBI Taxonomy" id="2020626"/>
    <lineage>
        <taxon>Bacteria</taxon>
        <taxon>Bacteria division WOR-3</taxon>
    </lineage>
</organism>
<dbReference type="SUPFAM" id="SSF52540">
    <property type="entry name" value="P-loop containing nucleoside triphosphate hydrolases"/>
    <property type="match status" value="1"/>
</dbReference>
<dbReference type="CDD" id="cd03261">
    <property type="entry name" value="ABC_Org_Solvent_Resistant"/>
    <property type="match status" value="1"/>
</dbReference>
<dbReference type="Proteomes" id="UP000216312">
    <property type="component" value="Unassembled WGS sequence"/>
</dbReference>
<keyword evidence="2" id="KW-0547">Nucleotide-binding</keyword>
<keyword evidence="3 5" id="KW-0067">ATP-binding</keyword>
<dbReference type="InterPro" id="IPR027417">
    <property type="entry name" value="P-loop_NTPase"/>
</dbReference>
<gene>
    <name evidence="5" type="ORF">CGW93_01025</name>
</gene>
<dbReference type="SMART" id="SM00382">
    <property type="entry name" value="AAA"/>
    <property type="match status" value="1"/>
</dbReference>
<comment type="caution">
    <text evidence="5">The sequence shown here is derived from an EMBL/GenBank/DDBJ whole genome shotgun (WGS) entry which is preliminary data.</text>
</comment>
<evidence type="ECO:0000313" key="6">
    <source>
        <dbReference type="Proteomes" id="UP000216312"/>
    </source>
</evidence>
<evidence type="ECO:0000256" key="2">
    <source>
        <dbReference type="ARBA" id="ARBA00022741"/>
    </source>
</evidence>
<protein>
    <submittedName>
        <fullName evidence="5">ABC transporter ATP-binding protein</fullName>
    </submittedName>
</protein>
<evidence type="ECO:0000256" key="3">
    <source>
        <dbReference type="ARBA" id="ARBA00022840"/>
    </source>
</evidence>
<reference evidence="6" key="1">
    <citation type="submission" date="2017-07" db="EMBL/GenBank/DDBJ databases">
        <title>Novel pathways for hydrocarbon cycling and metabolic interdependencies in hydrothermal sediment communities.</title>
        <authorList>
            <person name="Dombrowski N."/>
            <person name="Seitz K."/>
            <person name="Teske A."/>
            <person name="Baker B."/>
        </authorList>
    </citation>
    <scope>NUCLEOTIDE SEQUENCE [LARGE SCALE GENOMIC DNA]</scope>
</reference>
<accession>A0A257LUT6</accession>
<dbReference type="GO" id="GO:0016887">
    <property type="term" value="F:ATP hydrolysis activity"/>
    <property type="evidence" value="ECO:0007669"/>
    <property type="project" value="InterPro"/>
</dbReference>
<dbReference type="Gene3D" id="3.40.50.300">
    <property type="entry name" value="P-loop containing nucleotide triphosphate hydrolases"/>
    <property type="match status" value="1"/>
</dbReference>
<evidence type="ECO:0000313" key="5">
    <source>
        <dbReference type="EMBL" id="OYV03384.1"/>
    </source>
</evidence>
<dbReference type="AlphaFoldDB" id="A0A257LUT6"/>
<dbReference type="InterPro" id="IPR017871">
    <property type="entry name" value="ABC_transporter-like_CS"/>
</dbReference>
<feature type="domain" description="ABC transporter" evidence="4">
    <location>
        <begin position="2"/>
        <end position="238"/>
    </location>
</feature>
<proteinExistence type="predicted"/>
<dbReference type="PANTHER" id="PTHR43023">
    <property type="entry name" value="PROTEIN TRIGALACTOSYLDIACYLGLYCEROL 3, CHLOROPLASTIC"/>
    <property type="match status" value="1"/>
</dbReference>
<dbReference type="PROSITE" id="PS50893">
    <property type="entry name" value="ABC_TRANSPORTER_2"/>
    <property type="match status" value="1"/>
</dbReference>
<dbReference type="GO" id="GO:0005524">
    <property type="term" value="F:ATP binding"/>
    <property type="evidence" value="ECO:0007669"/>
    <property type="project" value="UniProtKB-KW"/>
</dbReference>
<dbReference type="PANTHER" id="PTHR43023:SF6">
    <property type="entry name" value="INTERMEMBRANE PHOSPHOLIPID TRANSPORT SYSTEM ATP-BINDING PROTEIN MLAF"/>
    <property type="match status" value="1"/>
</dbReference>
<dbReference type="Pfam" id="PF00005">
    <property type="entry name" value="ABC_tran"/>
    <property type="match status" value="1"/>
</dbReference>
<dbReference type="EMBL" id="NMUJ01000007">
    <property type="protein sequence ID" value="OYV03384.1"/>
    <property type="molecule type" value="Genomic_DNA"/>
</dbReference>